<gene>
    <name evidence="6" type="ORF">D6T63_14670</name>
</gene>
<feature type="domain" description="EAL" evidence="4">
    <location>
        <begin position="353"/>
        <end position="605"/>
    </location>
</feature>
<dbReference type="InterPro" id="IPR035965">
    <property type="entry name" value="PAS-like_dom_sf"/>
</dbReference>
<dbReference type="OrthoDB" id="23692at2"/>
<dbReference type="InterPro" id="IPR052155">
    <property type="entry name" value="Biofilm_reg_signaling"/>
</dbReference>
<feature type="region of interest" description="Disordered" evidence="1">
    <location>
        <begin position="1"/>
        <end position="35"/>
    </location>
</feature>
<comment type="caution">
    <text evidence="6">The sequence shown here is derived from an EMBL/GenBank/DDBJ whole genome shotgun (WGS) entry which is preliminary data.</text>
</comment>
<evidence type="ECO:0000256" key="1">
    <source>
        <dbReference type="SAM" id="MobiDB-lite"/>
    </source>
</evidence>
<accession>A0A3A5M3A0</accession>
<dbReference type="Pfam" id="PF00563">
    <property type="entry name" value="EAL"/>
    <property type="match status" value="1"/>
</dbReference>
<dbReference type="Gene3D" id="3.20.20.450">
    <property type="entry name" value="EAL domain"/>
    <property type="match status" value="1"/>
</dbReference>
<dbReference type="EMBL" id="QZVT01000008">
    <property type="protein sequence ID" value="RJT77787.1"/>
    <property type="molecule type" value="Genomic_DNA"/>
</dbReference>
<dbReference type="AlphaFoldDB" id="A0A3A5M3A0"/>
<dbReference type="InterPro" id="IPR043128">
    <property type="entry name" value="Rev_trsase/Diguanyl_cyclase"/>
</dbReference>
<reference evidence="6 7" key="1">
    <citation type="submission" date="2018-09" db="EMBL/GenBank/DDBJ databases">
        <title>Novel species of Arthrobacter.</title>
        <authorList>
            <person name="Liu Q."/>
            <person name="Xin Y.-H."/>
        </authorList>
    </citation>
    <scope>NUCLEOTIDE SEQUENCE [LARGE SCALE GENOMIC DNA]</scope>
    <source>
        <strain evidence="6 7">Hz2</strain>
    </source>
</reference>
<dbReference type="PANTHER" id="PTHR44757:SF2">
    <property type="entry name" value="BIOFILM ARCHITECTURE MAINTENANCE PROTEIN MBAA"/>
    <property type="match status" value="1"/>
</dbReference>
<dbReference type="Pfam" id="PF13426">
    <property type="entry name" value="PAS_9"/>
    <property type="match status" value="1"/>
</dbReference>
<evidence type="ECO:0000313" key="6">
    <source>
        <dbReference type="EMBL" id="RJT77787.1"/>
    </source>
</evidence>
<feature type="domain" description="GGDEF" evidence="5">
    <location>
        <begin position="198"/>
        <end position="334"/>
    </location>
</feature>
<dbReference type="PROSITE" id="PS50887">
    <property type="entry name" value="GGDEF"/>
    <property type="match status" value="1"/>
</dbReference>
<dbReference type="Gene3D" id="3.30.450.20">
    <property type="entry name" value="PAS domain"/>
    <property type="match status" value="1"/>
</dbReference>
<dbReference type="InterPro" id="IPR000014">
    <property type="entry name" value="PAS"/>
</dbReference>
<feature type="compositionally biased region" description="Basic and acidic residues" evidence="1">
    <location>
        <begin position="24"/>
        <end position="35"/>
    </location>
</feature>
<dbReference type="InterPro" id="IPR001610">
    <property type="entry name" value="PAC"/>
</dbReference>
<dbReference type="SMART" id="SM00052">
    <property type="entry name" value="EAL"/>
    <property type="match status" value="1"/>
</dbReference>
<dbReference type="SMART" id="SM00086">
    <property type="entry name" value="PAC"/>
    <property type="match status" value="1"/>
</dbReference>
<evidence type="ECO:0000259" key="5">
    <source>
        <dbReference type="PROSITE" id="PS50887"/>
    </source>
</evidence>
<dbReference type="PROSITE" id="PS50113">
    <property type="entry name" value="PAC"/>
    <property type="match status" value="1"/>
</dbReference>
<dbReference type="CDD" id="cd01949">
    <property type="entry name" value="GGDEF"/>
    <property type="match status" value="1"/>
</dbReference>
<feature type="domain" description="PAC" evidence="3">
    <location>
        <begin position="111"/>
        <end position="166"/>
    </location>
</feature>
<dbReference type="InterPro" id="IPR029787">
    <property type="entry name" value="Nucleotide_cyclase"/>
</dbReference>
<dbReference type="Gene3D" id="3.30.70.270">
    <property type="match status" value="1"/>
</dbReference>
<dbReference type="PROSITE" id="PS50883">
    <property type="entry name" value="EAL"/>
    <property type="match status" value="1"/>
</dbReference>
<dbReference type="InterPro" id="IPR001633">
    <property type="entry name" value="EAL_dom"/>
</dbReference>
<dbReference type="SMART" id="SM00267">
    <property type="entry name" value="GGDEF"/>
    <property type="match status" value="1"/>
</dbReference>
<evidence type="ECO:0000259" key="3">
    <source>
        <dbReference type="PROSITE" id="PS50113"/>
    </source>
</evidence>
<dbReference type="NCBIfam" id="TIGR00254">
    <property type="entry name" value="GGDEF"/>
    <property type="match status" value="1"/>
</dbReference>
<dbReference type="Proteomes" id="UP000272560">
    <property type="component" value="Unassembled WGS sequence"/>
</dbReference>
<dbReference type="PROSITE" id="PS50112">
    <property type="entry name" value="PAS"/>
    <property type="match status" value="1"/>
</dbReference>
<dbReference type="SUPFAM" id="SSF141868">
    <property type="entry name" value="EAL domain-like"/>
    <property type="match status" value="1"/>
</dbReference>
<feature type="domain" description="PAS" evidence="2">
    <location>
        <begin position="56"/>
        <end position="86"/>
    </location>
</feature>
<proteinExistence type="predicted"/>
<dbReference type="InterPro" id="IPR035919">
    <property type="entry name" value="EAL_sf"/>
</dbReference>
<dbReference type="Pfam" id="PF00990">
    <property type="entry name" value="GGDEF"/>
    <property type="match status" value="1"/>
</dbReference>
<evidence type="ECO:0000259" key="4">
    <source>
        <dbReference type="PROSITE" id="PS50883"/>
    </source>
</evidence>
<dbReference type="InterPro" id="IPR000700">
    <property type="entry name" value="PAS-assoc_C"/>
</dbReference>
<protein>
    <submittedName>
        <fullName evidence="6">EAL domain-containing protein</fullName>
    </submittedName>
</protein>
<dbReference type="PANTHER" id="PTHR44757">
    <property type="entry name" value="DIGUANYLATE CYCLASE DGCP"/>
    <property type="match status" value="1"/>
</dbReference>
<dbReference type="InterPro" id="IPR000160">
    <property type="entry name" value="GGDEF_dom"/>
</dbReference>
<evidence type="ECO:0000259" key="2">
    <source>
        <dbReference type="PROSITE" id="PS50112"/>
    </source>
</evidence>
<dbReference type="CDD" id="cd00130">
    <property type="entry name" value="PAS"/>
    <property type="match status" value="1"/>
</dbReference>
<keyword evidence="7" id="KW-1185">Reference proteome</keyword>
<dbReference type="NCBIfam" id="TIGR00229">
    <property type="entry name" value="sensory_box"/>
    <property type="match status" value="1"/>
</dbReference>
<name>A0A3A5M3A0_9MICC</name>
<dbReference type="CDD" id="cd01948">
    <property type="entry name" value="EAL"/>
    <property type="match status" value="1"/>
</dbReference>
<sequence length="701" mass="76715">MTGPDPLQHPPVGHAGRGATSMLVEDRDGRRGEIDGRGEWPAVLAEARTAIADIALITDADQAVTFVSSSFTAMTGYEPADMVGRNCRLLQGPGTDAGTPHQMREVLAAGEVFEGEILNYRKDGSAFWAALKIVPMRVGDSLEVTHYVSVQRDISNRVALLKQLEAQAVHDHVTGLPNRIAAERAVEEAVQRSPETDLTVAVGLIDLDDFRIVNNTLGHAAGDVVLQQWATRVLARLREGDVLARMGGDEFLLILGNIARATSDEDLPGILNRLHETVEEPFTVDGRQVRIGMSMGIALVPEDGTDSRSILRSTDEALYLAKGRRNDGVSWWETAAYAQSQSLLDSTTADAVGSRDAGMYRSALRSGNILVHFQPIVDLRDGSIALFEALARLELPGGRIAFPDEFLSHLSTENLRVLFDHVLDRALGLIAGWDRAGVPPNVAVNLPPEILHDRTLPALVGRMLHTHGIEPGRLGLELLESQTMVLETQRAALQELAGLGVRLAMDDLGSGYSSLQRLSSFPFSAIKLDRGLFMHVYDRPLETLSVMATLIQMGRDLEMTVVIEGLEDESLTEAATILGAPLGQGYYFAKPMDLEDCGRWADSFDPNLHRSSIRTPLGALAYHWQFARLAAPHPLELEHCPLTRFVRSIGTTSEAEPWHALQHSAQQMHPASSQYLIQWLTEQIHAPGPQNSQQEAHLESR</sequence>
<organism evidence="6 7">
    <name type="scientific">Arthrobacter cheniae</name>
    <dbReference type="NCBI Taxonomy" id="1258888"/>
    <lineage>
        <taxon>Bacteria</taxon>
        <taxon>Bacillati</taxon>
        <taxon>Actinomycetota</taxon>
        <taxon>Actinomycetes</taxon>
        <taxon>Micrococcales</taxon>
        <taxon>Micrococcaceae</taxon>
        <taxon>Arthrobacter</taxon>
    </lineage>
</organism>
<evidence type="ECO:0000313" key="7">
    <source>
        <dbReference type="Proteomes" id="UP000272560"/>
    </source>
</evidence>
<dbReference type="SUPFAM" id="SSF55785">
    <property type="entry name" value="PYP-like sensor domain (PAS domain)"/>
    <property type="match status" value="1"/>
</dbReference>
<dbReference type="SUPFAM" id="SSF55073">
    <property type="entry name" value="Nucleotide cyclase"/>
    <property type="match status" value="1"/>
</dbReference>